<dbReference type="PANTHER" id="PTHR30486:SF6">
    <property type="entry name" value="TYPE IV PILUS RETRACTATION ATPASE PILT"/>
    <property type="match status" value="1"/>
</dbReference>
<dbReference type="Gene3D" id="3.40.50.300">
    <property type="entry name" value="P-loop containing nucleotide triphosphate hydrolases"/>
    <property type="match status" value="1"/>
</dbReference>
<sequence>MDRMKRPLDTRILELVRTRALEQGGVLTGADVADAVRASGLVVGSGSASEVIRLLQEELTGLGPLQVHADSVAVTDVLVDEAGWVWTDGADGLTRQPDQLSPEDVIRLATRLFTSCGQRLDEAAPYGDVVVDHYRIHAVLPPIAAAPLLSIRVRRTTSARLDELVGDHDGWSAVLRALVTSRANFLISGGTGSGKTTLLSALLAEVGPAERLVICEDARELAPAHPHVIGMQTRPGNVEGAGSVGLSELVAESLRMRPDRLIVGECRGAEVRDFLAAMNTGHDGAGGTIHASGAEAVPARLLAMGALAGMSPESTAVQAASAIDYIVHLRAGAPRGPAQLAALDLDDTAGQARLRIRPLAVDEDGTLANVPGAEAALDALLGASAATPARRTPA</sequence>
<reference evidence="3" key="1">
    <citation type="submission" date="2020-11" db="EMBL/GenBank/DDBJ databases">
        <title>Sequencing the genomes of 1000 actinobacteria strains.</title>
        <authorList>
            <person name="Klenk H.-P."/>
        </authorList>
    </citation>
    <scope>NUCLEOTIDE SEQUENCE</scope>
    <source>
        <strain evidence="3">DSM 26152</strain>
    </source>
</reference>
<dbReference type="AlphaFoldDB" id="A0A931DAW4"/>
<evidence type="ECO:0000313" key="4">
    <source>
        <dbReference type="Proteomes" id="UP000625033"/>
    </source>
</evidence>
<comment type="caution">
    <text evidence="3">The sequence shown here is derived from an EMBL/GenBank/DDBJ whole genome shotgun (WGS) entry which is preliminary data.</text>
</comment>
<dbReference type="PANTHER" id="PTHR30486">
    <property type="entry name" value="TWITCHING MOTILITY PROTEIN PILT"/>
    <property type="match status" value="1"/>
</dbReference>
<dbReference type="GO" id="GO:0016887">
    <property type="term" value="F:ATP hydrolysis activity"/>
    <property type="evidence" value="ECO:0007669"/>
    <property type="project" value="InterPro"/>
</dbReference>
<dbReference type="Proteomes" id="UP000625033">
    <property type="component" value="Unassembled WGS sequence"/>
</dbReference>
<organism evidence="3 4">
    <name type="scientific">Zhihengliuella flava</name>
    <dbReference type="NCBI Taxonomy" id="1285193"/>
    <lineage>
        <taxon>Bacteria</taxon>
        <taxon>Bacillati</taxon>
        <taxon>Actinomycetota</taxon>
        <taxon>Actinomycetes</taxon>
        <taxon>Micrococcales</taxon>
        <taxon>Micrococcaceae</taxon>
        <taxon>Zhihengliuella</taxon>
    </lineage>
</organism>
<dbReference type="Gene3D" id="3.30.450.380">
    <property type="match status" value="1"/>
</dbReference>
<dbReference type="Pfam" id="PF00437">
    <property type="entry name" value="T2SSE"/>
    <property type="match status" value="1"/>
</dbReference>
<dbReference type="InterPro" id="IPR027417">
    <property type="entry name" value="P-loop_NTPase"/>
</dbReference>
<dbReference type="CDD" id="cd01130">
    <property type="entry name" value="VirB11-like_ATPase"/>
    <property type="match status" value="1"/>
</dbReference>
<accession>A0A931DAW4</accession>
<evidence type="ECO:0000259" key="2">
    <source>
        <dbReference type="Pfam" id="PF00437"/>
    </source>
</evidence>
<dbReference type="InterPro" id="IPR050921">
    <property type="entry name" value="T4SS_GSP_E_ATPase"/>
</dbReference>
<comment type="similarity">
    <text evidence="1">Belongs to the GSP E family.</text>
</comment>
<evidence type="ECO:0000313" key="3">
    <source>
        <dbReference type="EMBL" id="MBG6084166.1"/>
    </source>
</evidence>
<gene>
    <name evidence="3" type="ORF">IW252_000933</name>
</gene>
<name>A0A931DAW4_9MICC</name>
<feature type="domain" description="Bacterial type II secretion system protein E" evidence="2">
    <location>
        <begin position="142"/>
        <end position="324"/>
    </location>
</feature>
<dbReference type="SUPFAM" id="SSF52540">
    <property type="entry name" value="P-loop containing nucleoside triphosphate hydrolases"/>
    <property type="match status" value="1"/>
</dbReference>
<dbReference type="InterPro" id="IPR001482">
    <property type="entry name" value="T2SS/T4SS_dom"/>
</dbReference>
<proteinExistence type="inferred from homology"/>
<evidence type="ECO:0000256" key="1">
    <source>
        <dbReference type="ARBA" id="ARBA00006611"/>
    </source>
</evidence>
<protein>
    <submittedName>
        <fullName evidence="3">Pilus assembly protein CpaF</fullName>
    </submittedName>
</protein>
<keyword evidence="4" id="KW-1185">Reference proteome</keyword>
<dbReference type="EMBL" id="JADOTZ010000001">
    <property type="protein sequence ID" value="MBG6084166.1"/>
    <property type="molecule type" value="Genomic_DNA"/>
</dbReference>